<dbReference type="InterPro" id="IPR036271">
    <property type="entry name" value="Tet_transcr_reg_TetR-rel_C_sf"/>
</dbReference>
<keyword evidence="1" id="KW-0805">Transcription regulation</keyword>
<reference evidence="4" key="1">
    <citation type="submission" date="2020-02" db="EMBL/GenBank/DDBJ databases">
        <authorList>
            <person name="Meier V. D."/>
        </authorList>
    </citation>
    <scope>NUCLEOTIDE SEQUENCE</scope>
    <source>
        <strain evidence="4">AVDCRST_MAG67</strain>
    </source>
</reference>
<dbReference type="AlphaFoldDB" id="A0A6J4TVW9"/>
<accession>A0A6J4TVW9</accession>
<name>A0A6J4TVW9_9ACTN</name>
<dbReference type="EMBL" id="CADCVQ010000178">
    <property type="protein sequence ID" value="CAA9533312.1"/>
    <property type="molecule type" value="Genomic_DNA"/>
</dbReference>
<evidence type="ECO:0000313" key="4">
    <source>
        <dbReference type="EMBL" id="CAA9533312.1"/>
    </source>
</evidence>
<organism evidence="4">
    <name type="scientific">uncultured Solirubrobacteraceae bacterium</name>
    <dbReference type="NCBI Taxonomy" id="1162706"/>
    <lineage>
        <taxon>Bacteria</taxon>
        <taxon>Bacillati</taxon>
        <taxon>Actinomycetota</taxon>
        <taxon>Thermoleophilia</taxon>
        <taxon>Solirubrobacterales</taxon>
        <taxon>Solirubrobacteraceae</taxon>
        <taxon>environmental samples</taxon>
    </lineage>
</organism>
<gene>
    <name evidence="4" type="ORF">AVDCRST_MAG67-4447</name>
</gene>
<dbReference type="SUPFAM" id="SSF48498">
    <property type="entry name" value="Tetracyclin repressor-like, C-terminal domain"/>
    <property type="match status" value="1"/>
</dbReference>
<protein>
    <recommendedName>
        <fullName evidence="3">HTH-type transcriptional regulator MT1864/Rv1816-like C-terminal domain-containing protein</fullName>
    </recommendedName>
</protein>
<dbReference type="Pfam" id="PF13305">
    <property type="entry name" value="TetR_C_33"/>
    <property type="match status" value="1"/>
</dbReference>
<proteinExistence type="predicted"/>
<evidence type="ECO:0000259" key="3">
    <source>
        <dbReference type="Pfam" id="PF13305"/>
    </source>
</evidence>
<keyword evidence="2" id="KW-0804">Transcription</keyword>
<evidence type="ECO:0000256" key="2">
    <source>
        <dbReference type="ARBA" id="ARBA00023163"/>
    </source>
</evidence>
<sequence length="133" mass="14490">MHRRQADVAISGDPVADVVALAQAYRATAVENRHMYFLMFDSVGEFRPTPDDREFARRTLRQVRDAVRAAAAGGRLPDEARAITLQIWALVHGLASLELQGILGDAETAARYWTDAVAAFMRGHAQAASVANA</sequence>
<feature type="domain" description="HTH-type transcriptional regulator MT1864/Rv1816-like C-terminal" evidence="3">
    <location>
        <begin position="19"/>
        <end position="119"/>
    </location>
</feature>
<dbReference type="Gene3D" id="1.10.357.10">
    <property type="entry name" value="Tetracycline Repressor, domain 2"/>
    <property type="match status" value="1"/>
</dbReference>
<evidence type="ECO:0000256" key="1">
    <source>
        <dbReference type="ARBA" id="ARBA00023015"/>
    </source>
</evidence>
<dbReference type="InterPro" id="IPR025996">
    <property type="entry name" value="MT1864/Rv1816-like_C"/>
</dbReference>